<sequence length="131" mass="14861">MLFFGHRFLQSSKFYHIFDIDSIFSTPPSSLLYVEFDENNLDIITYMQENGIHFALKVKNSTEIAYAAALDASYIVVETPLAKTAQKIAENYLFDAKILTHIEEEKEIEELVLLGIDGVIFPNGIVKVTPQ</sequence>
<protein>
    <recommendedName>
        <fullName evidence="2">GP-PDE domain-containing protein</fullName>
    </recommendedName>
</protein>
<accession>A0A1W1CZ72</accession>
<dbReference type="AlphaFoldDB" id="A0A1W1CZ72"/>
<proteinExistence type="predicted"/>
<reference evidence="1" key="1">
    <citation type="submission" date="2016-10" db="EMBL/GenBank/DDBJ databases">
        <authorList>
            <person name="de Groot N.N."/>
        </authorList>
    </citation>
    <scope>NUCLEOTIDE SEQUENCE</scope>
</reference>
<organism evidence="1">
    <name type="scientific">hydrothermal vent metagenome</name>
    <dbReference type="NCBI Taxonomy" id="652676"/>
    <lineage>
        <taxon>unclassified sequences</taxon>
        <taxon>metagenomes</taxon>
        <taxon>ecological metagenomes</taxon>
    </lineage>
</organism>
<gene>
    <name evidence="1" type="ORF">MNB_SM-5-683</name>
</gene>
<evidence type="ECO:0000313" key="1">
    <source>
        <dbReference type="EMBL" id="SFV70962.1"/>
    </source>
</evidence>
<name>A0A1W1CZ72_9ZZZZ</name>
<dbReference type="EMBL" id="FPHH01000166">
    <property type="protein sequence ID" value="SFV70962.1"/>
    <property type="molecule type" value="Genomic_DNA"/>
</dbReference>
<evidence type="ECO:0008006" key="2">
    <source>
        <dbReference type="Google" id="ProtNLM"/>
    </source>
</evidence>